<evidence type="ECO:0000313" key="2">
    <source>
        <dbReference type="Proteomes" id="UP000008744"/>
    </source>
</evidence>
<dbReference type="HOGENOM" id="CLU_1620758_0_0_1"/>
<evidence type="ECO:0000313" key="1">
    <source>
        <dbReference type="EMBL" id="EDW27403.1"/>
    </source>
</evidence>
<dbReference type="OrthoDB" id="7990365at2759"/>
<dbReference type="STRING" id="7234.B4GX76"/>
<protein>
    <submittedName>
        <fullName evidence="1">GL21048</fullName>
    </submittedName>
</protein>
<keyword evidence="2" id="KW-1185">Reference proteome</keyword>
<reference evidence="1 2" key="1">
    <citation type="journal article" date="2007" name="Nature">
        <title>Evolution of genes and genomes on the Drosophila phylogeny.</title>
        <authorList>
            <consortium name="Drosophila 12 Genomes Consortium"/>
            <person name="Clark A.G."/>
            <person name="Eisen M.B."/>
            <person name="Smith D.R."/>
            <person name="Bergman C.M."/>
            <person name="Oliver B."/>
            <person name="Markow T.A."/>
            <person name="Kaufman T.C."/>
            <person name="Kellis M."/>
            <person name="Gelbart W."/>
            <person name="Iyer V.N."/>
            <person name="Pollard D.A."/>
            <person name="Sackton T.B."/>
            <person name="Larracuente A.M."/>
            <person name="Singh N.D."/>
            <person name="Abad J.P."/>
            <person name="Abt D.N."/>
            <person name="Adryan B."/>
            <person name="Aguade M."/>
            <person name="Akashi H."/>
            <person name="Anderson W.W."/>
            <person name="Aquadro C.F."/>
            <person name="Ardell D.H."/>
            <person name="Arguello R."/>
            <person name="Artieri C.G."/>
            <person name="Barbash D.A."/>
            <person name="Barker D."/>
            <person name="Barsanti P."/>
            <person name="Batterham P."/>
            <person name="Batzoglou S."/>
            <person name="Begun D."/>
            <person name="Bhutkar A."/>
            <person name="Blanco E."/>
            <person name="Bosak S.A."/>
            <person name="Bradley R.K."/>
            <person name="Brand A.D."/>
            <person name="Brent M.R."/>
            <person name="Brooks A.N."/>
            <person name="Brown R.H."/>
            <person name="Butlin R.K."/>
            <person name="Caggese C."/>
            <person name="Calvi B.R."/>
            <person name="Bernardo de Carvalho A."/>
            <person name="Caspi A."/>
            <person name="Castrezana S."/>
            <person name="Celniker S.E."/>
            <person name="Chang J.L."/>
            <person name="Chapple C."/>
            <person name="Chatterji S."/>
            <person name="Chinwalla A."/>
            <person name="Civetta A."/>
            <person name="Clifton S.W."/>
            <person name="Comeron J.M."/>
            <person name="Costello J.C."/>
            <person name="Coyne J.A."/>
            <person name="Daub J."/>
            <person name="David R.G."/>
            <person name="Delcher A.L."/>
            <person name="Delehaunty K."/>
            <person name="Do C.B."/>
            <person name="Ebling H."/>
            <person name="Edwards K."/>
            <person name="Eickbush T."/>
            <person name="Evans J.D."/>
            <person name="Filipski A."/>
            <person name="Findeiss S."/>
            <person name="Freyhult E."/>
            <person name="Fulton L."/>
            <person name="Fulton R."/>
            <person name="Garcia A.C."/>
            <person name="Gardiner A."/>
            <person name="Garfield D.A."/>
            <person name="Garvin B.E."/>
            <person name="Gibson G."/>
            <person name="Gilbert D."/>
            <person name="Gnerre S."/>
            <person name="Godfrey J."/>
            <person name="Good R."/>
            <person name="Gotea V."/>
            <person name="Gravely B."/>
            <person name="Greenberg A.J."/>
            <person name="Griffiths-Jones S."/>
            <person name="Gross S."/>
            <person name="Guigo R."/>
            <person name="Gustafson E.A."/>
            <person name="Haerty W."/>
            <person name="Hahn M.W."/>
            <person name="Halligan D.L."/>
            <person name="Halpern A.L."/>
            <person name="Halter G.M."/>
            <person name="Han M.V."/>
            <person name="Heger A."/>
            <person name="Hillier L."/>
            <person name="Hinrichs A.S."/>
            <person name="Holmes I."/>
            <person name="Hoskins R.A."/>
            <person name="Hubisz M.J."/>
            <person name="Hultmark D."/>
            <person name="Huntley M.A."/>
            <person name="Jaffe D.B."/>
            <person name="Jagadeeshan S."/>
            <person name="Jeck W.R."/>
            <person name="Johnson J."/>
            <person name="Jones C.D."/>
            <person name="Jordan W.C."/>
            <person name="Karpen G.H."/>
            <person name="Kataoka E."/>
            <person name="Keightley P.D."/>
            <person name="Kheradpour P."/>
            <person name="Kirkness E.F."/>
            <person name="Koerich L.B."/>
            <person name="Kristiansen K."/>
            <person name="Kudrna D."/>
            <person name="Kulathinal R.J."/>
            <person name="Kumar S."/>
            <person name="Kwok R."/>
            <person name="Lander E."/>
            <person name="Langley C.H."/>
            <person name="Lapoint R."/>
            <person name="Lazzaro B.P."/>
            <person name="Lee S.J."/>
            <person name="Levesque L."/>
            <person name="Li R."/>
            <person name="Lin C.F."/>
            <person name="Lin M.F."/>
            <person name="Lindblad-Toh K."/>
            <person name="Llopart A."/>
            <person name="Long M."/>
            <person name="Low L."/>
            <person name="Lozovsky E."/>
            <person name="Lu J."/>
            <person name="Luo M."/>
            <person name="Machado C.A."/>
            <person name="Makalowski W."/>
            <person name="Marzo M."/>
            <person name="Matsuda M."/>
            <person name="Matzkin L."/>
            <person name="McAllister B."/>
            <person name="McBride C.S."/>
            <person name="McKernan B."/>
            <person name="McKernan K."/>
            <person name="Mendez-Lago M."/>
            <person name="Minx P."/>
            <person name="Mollenhauer M.U."/>
            <person name="Montooth K."/>
            <person name="Mount S.M."/>
            <person name="Mu X."/>
            <person name="Myers E."/>
            <person name="Negre B."/>
            <person name="Newfeld S."/>
            <person name="Nielsen R."/>
            <person name="Noor M.A."/>
            <person name="O'Grady P."/>
            <person name="Pachter L."/>
            <person name="Papaceit M."/>
            <person name="Parisi M.J."/>
            <person name="Parisi M."/>
            <person name="Parts L."/>
            <person name="Pedersen J.S."/>
            <person name="Pesole G."/>
            <person name="Phillippy A.M."/>
            <person name="Ponting C.P."/>
            <person name="Pop M."/>
            <person name="Porcelli D."/>
            <person name="Powell J.R."/>
            <person name="Prohaska S."/>
            <person name="Pruitt K."/>
            <person name="Puig M."/>
            <person name="Quesneville H."/>
            <person name="Ram K.R."/>
            <person name="Rand D."/>
            <person name="Rasmussen M.D."/>
            <person name="Reed L.K."/>
            <person name="Reenan R."/>
            <person name="Reily A."/>
            <person name="Remington K.A."/>
            <person name="Rieger T.T."/>
            <person name="Ritchie M.G."/>
            <person name="Robin C."/>
            <person name="Rogers Y.H."/>
            <person name="Rohde C."/>
            <person name="Rozas J."/>
            <person name="Rubenfield M.J."/>
            <person name="Ruiz A."/>
            <person name="Russo S."/>
            <person name="Salzberg S.L."/>
            <person name="Sanchez-Gracia A."/>
            <person name="Saranga D.J."/>
            <person name="Sato H."/>
            <person name="Schaeffer S.W."/>
            <person name="Schatz M.C."/>
            <person name="Schlenke T."/>
            <person name="Schwartz R."/>
            <person name="Segarra C."/>
            <person name="Singh R.S."/>
            <person name="Sirot L."/>
            <person name="Sirota M."/>
            <person name="Sisneros N.B."/>
            <person name="Smith C.D."/>
            <person name="Smith T.F."/>
            <person name="Spieth J."/>
            <person name="Stage D.E."/>
            <person name="Stark A."/>
            <person name="Stephan W."/>
            <person name="Strausberg R.L."/>
            <person name="Strempel S."/>
            <person name="Sturgill D."/>
            <person name="Sutton G."/>
            <person name="Sutton G.G."/>
            <person name="Tao W."/>
            <person name="Teichmann S."/>
            <person name="Tobari Y.N."/>
            <person name="Tomimura Y."/>
            <person name="Tsolas J.M."/>
            <person name="Valente V.L."/>
            <person name="Venter E."/>
            <person name="Venter J.C."/>
            <person name="Vicario S."/>
            <person name="Vieira F.G."/>
            <person name="Vilella A.J."/>
            <person name="Villasante A."/>
            <person name="Walenz B."/>
            <person name="Wang J."/>
            <person name="Wasserman M."/>
            <person name="Watts T."/>
            <person name="Wilson D."/>
            <person name="Wilson R.K."/>
            <person name="Wing R.A."/>
            <person name="Wolfner M.F."/>
            <person name="Wong A."/>
            <person name="Wong G.K."/>
            <person name="Wu C.I."/>
            <person name="Wu G."/>
            <person name="Yamamoto D."/>
            <person name="Yang H.P."/>
            <person name="Yang S.P."/>
            <person name="Yorke J.A."/>
            <person name="Yoshida K."/>
            <person name="Zdobnov E."/>
            <person name="Zhang P."/>
            <person name="Zhang Y."/>
            <person name="Zimin A.V."/>
            <person name="Baldwin J."/>
            <person name="Abdouelleil A."/>
            <person name="Abdulkadir J."/>
            <person name="Abebe A."/>
            <person name="Abera B."/>
            <person name="Abreu J."/>
            <person name="Acer S.C."/>
            <person name="Aftuck L."/>
            <person name="Alexander A."/>
            <person name="An P."/>
            <person name="Anderson E."/>
            <person name="Anderson S."/>
            <person name="Arachi H."/>
            <person name="Azer M."/>
            <person name="Bachantsang P."/>
            <person name="Barry A."/>
            <person name="Bayul T."/>
            <person name="Berlin A."/>
            <person name="Bessette D."/>
            <person name="Bloom T."/>
            <person name="Blye J."/>
            <person name="Boguslavskiy L."/>
            <person name="Bonnet C."/>
            <person name="Boukhgalter B."/>
            <person name="Bourzgui I."/>
            <person name="Brown A."/>
            <person name="Cahill P."/>
            <person name="Channer S."/>
            <person name="Cheshatsang Y."/>
            <person name="Chuda L."/>
            <person name="Citroen M."/>
            <person name="Collymore A."/>
            <person name="Cooke P."/>
            <person name="Costello M."/>
            <person name="D'Aco K."/>
            <person name="Daza R."/>
            <person name="De Haan G."/>
            <person name="DeGray S."/>
            <person name="DeMaso C."/>
            <person name="Dhargay N."/>
            <person name="Dooley K."/>
            <person name="Dooley E."/>
            <person name="Doricent M."/>
            <person name="Dorje P."/>
            <person name="Dorjee K."/>
            <person name="Dupes A."/>
            <person name="Elong R."/>
            <person name="Falk J."/>
            <person name="Farina A."/>
            <person name="Faro S."/>
            <person name="Ferguson D."/>
            <person name="Fisher S."/>
            <person name="Foley C.D."/>
            <person name="Franke A."/>
            <person name="Friedrich D."/>
            <person name="Gadbois L."/>
            <person name="Gearin G."/>
            <person name="Gearin C.R."/>
            <person name="Giannoukos G."/>
            <person name="Goode T."/>
            <person name="Graham J."/>
            <person name="Grandbois E."/>
            <person name="Grewal S."/>
            <person name="Gyaltsen K."/>
            <person name="Hafez N."/>
            <person name="Hagos B."/>
            <person name="Hall J."/>
            <person name="Henson C."/>
            <person name="Hollinger A."/>
            <person name="Honan T."/>
            <person name="Huard M.D."/>
            <person name="Hughes L."/>
            <person name="Hurhula B."/>
            <person name="Husby M.E."/>
            <person name="Kamat A."/>
            <person name="Kanga B."/>
            <person name="Kashin S."/>
            <person name="Khazanovich D."/>
            <person name="Kisner P."/>
            <person name="Lance K."/>
            <person name="Lara M."/>
            <person name="Lee W."/>
            <person name="Lennon N."/>
            <person name="Letendre F."/>
            <person name="LeVine R."/>
            <person name="Lipovsky A."/>
            <person name="Liu X."/>
            <person name="Liu J."/>
            <person name="Liu S."/>
            <person name="Lokyitsang T."/>
            <person name="Lokyitsang Y."/>
            <person name="Lubonja R."/>
            <person name="Lui A."/>
            <person name="MacDonald P."/>
            <person name="Magnisalis V."/>
            <person name="Maru K."/>
            <person name="Matthews C."/>
            <person name="McCusker W."/>
            <person name="McDonough S."/>
            <person name="Mehta T."/>
            <person name="Meldrim J."/>
            <person name="Meneus L."/>
            <person name="Mihai O."/>
            <person name="Mihalev A."/>
            <person name="Mihova T."/>
            <person name="Mittelman R."/>
            <person name="Mlenga V."/>
            <person name="Montmayeur A."/>
            <person name="Mulrain L."/>
            <person name="Navidi A."/>
            <person name="Naylor J."/>
            <person name="Negash T."/>
            <person name="Nguyen T."/>
            <person name="Nguyen N."/>
            <person name="Nicol R."/>
            <person name="Norbu C."/>
            <person name="Norbu N."/>
            <person name="Novod N."/>
            <person name="O'Neill B."/>
            <person name="Osman S."/>
            <person name="Markiewicz E."/>
            <person name="Oyono O.L."/>
            <person name="Patti C."/>
            <person name="Phunkhang P."/>
            <person name="Pierre F."/>
            <person name="Priest M."/>
            <person name="Raghuraman S."/>
            <person name="Rege F."/>
            <person name="Reyes R."/>
            <person name="Rise C."/>
            <person name="Rogov P."/>
            <person name="Ross K."/>
            <person name="Ryan E."/>
            <person name="Settipalli S."/>
            <person name="Shea T."/>
            <person name="Sherpa N."/>
            <person name="Shi L."/>
            <person name="Shih D."/>
            <person name="Sparrow T."/>
            <person name="Spaulding J."/>
            <person name="Stalker J."/>
            <person name="Stange-Thomann N."/>
            <person name="Stavropoulos S."/>
            <person name="Stone C."/>
            <person name="Strader C."/>
            <person name="Tesfaye S."/>
            <person name="Thomson T."/>
            <person name="Thoulutsang Y."/>
            <person name="Thoulutsang D."/>
            <person name="Topham K."/>
            <person name="Topping I."/>
            <person name="Tsamla T."/>
            <person name="Vassiliev H."/>
            <person name="Vo A."/>
            <person name="Wangchuk T."/>
            <person name="Wangdi T."/>
            <person name="Weiand M."/>
            <person name="Wilkinson J."/>
            <person name="Wilson A."/>
            <person name="Yadav S."/>
            <person name="Young G."/>
            <person name="Yu Q."/>
            <person name="Zembek L."/>
            <person name="Zhong D."/>
            <person name="Zimmer A."/>
            <person name="Zwirko Z."/>
            <person name="Jaffe D.B."/>
            <person name="Alvarez P."/>
            <person name="Brockman W."/>
            <person name="Butler J."/>
            <person name="Chin C."/>
            <person name="Gnerre S."/>
            <person name="Grabherr M."/>
            <person name="Kleber M."/>
            <person name="Mauceli E."/>
            <person name="MacCallum I."/>
        </authorList>
    </citation>
    <scope>NUCLEOTIDE SEQUENCE [LARGE SCALE GENOMIC DNA]</scope>
    <source>
        <strain evidence="2">MSH-3 / Tucson 14011-0111.49</strain>
    </source>
</reference>
<proteinExistence type="predicted"/>
<gene>
    <name evidence="1" type="primary">Dper\GL21048</name>
    <name evidence="1" type="ORF">Dper_GL21048</name>
</gene>
<dbReference type="eggNOG" id="ENOG502TCHI">
    <property type="taxonomic scope" value="Eukaryota"/>
</dbReference>
<dbReference type="KEGG" id="dpe:6598120"/>
<dbReference type="Proteomes" id="UP000008744">
    <property type="component" value="Unassembled WGS sequence"/>
</dbReference>
<name>B4GX76_DROPE</name>
<dbReference type="AlphaFoldDB" id="B4GX76"/>
<sequence length="164" mass="20142">MVFRIFVELPTQLANSDRIHHFINPFDRIKFRKLRHRFNESVLFHLHPRLRQLVQQEISKRSWANHHQEQQRRNLSEQQRLTLYLAMLKHKVYPNYFQFRDQFYYHIRNIDFFEFMAIKCSEKANPEHYREHIDETEESTAPAAVPTKKKNKKCLCPKYVKSLQ</sequence>
<dbReference type="EMBL" id="CH479195">
    <property type="protein sequence ID" value="EDW27403.1"/>
    <property type="molecule type" value="Genomic_DNA"/>
</dbReference>
<accession>B4GX76</accession>
<organism evidence="2">
    <name type="scientific">Drosophila persimilis</name>
    <name type="common">Fruit fly</name>
    <dbReference type="NCBI Taxonomy" id="7234"/>
    <lineage>
        <taxon>Eukaryota</taxon>
        <taxon>Metazoa</taxon>
        <taxon>Ecdysozoa</taxon>
        <taxon>Arthropoda</taxon>
        <taxon>Hexapoda</taxon>
        <taxon>Insecta</taxon>
        <taxon>Pterygota</taxon>
        <taxon>Neoptera</taxon>
        <taxon>Endopterygota</taxon>
        <taxon>Diptera</taxon>
        <taxon>Brachycera</taxon>
        <taxon>Muscomorpha</taxon>
        <taxon>Ephydroidea</taxon>
        <taxon>Drosophilidae</taxon>
        <taxon>Drosophila</taxon>
        <taxon>Sophophora</taxon>
    </lineage>
</organism>